<dbReference type="RefSeq" id="WP_315625274.1">
    <property type="nucleotide sequence ID" value="NZ_JAUHMF010000002.1"/>
</dbReference>
<comment type="caution">
    <text evidence="1">The sequence shown here is derived from an EMBL/GenBank/DDBJ whole genome shotgun (WGS) entry which is preliminary data.</text>
</comment>
<dbReference type="NCBIfam" id="NF040560">
    <property type="entry name" value="CAS_Csx15"/>
    <property type="match status" value="1"/>
</dbReference>
<accession>A0ABU3NRX8</accession>
<dbReference type="Proteomes" id="UP001254165">
    <property type="component" value="Unassembled WGS sequence"/>
</dbReference>
<sequence length="131" mass="14602">MIILNFAHPLTAEHRSQIEALTGETIEQVLNLAVHFDNAAPFLPQLEALMAQIPLDAETWQTASILVNPPSLNFITALLLAELHGRMGYFPPIIRLRPLNTVPPRYEVAEILNLNAVREAARARRYSSPQG</sequence>
<gene>
    <name evidence="1" type="primary">csx15</name>
    <name evidence="1" type="ORF">QYE77_10045</name>
</gene>
<protein>
    <submittedName>
        <fullName evidence="1">CRISPR-associated protein Csx15</fullName>
    </submittedName>
</protein>
<evidence type="ECO:0000313" key="2">
    <source>
        <dbReference type="Proteomes" id="UP001254165"/>
    </source>
</evidence>
<dbReference type="EMBL" id="JAUHMF010000002">
    <property type="protein sequence ID" value="MDT8898611.1"/>
    <property type="molecule type" value="Genomic_DNA"/>
</dbReference>
<name>A0ABU3NRX8_9CHLR</name>
<evidence type="ECO:0000313" key="1">
    <source>
        <dbReference type="EMBL" id="MDT8898611.1"/>
    </source>
</evidence>
<reference evidence="1 2" key="1">
    <citation type="submission" date="2023-07" db="EMBL/GenBank/DDBJ databases">
        <title>Novel species of Thermanaerothrix with wide hydrolytic capabilities.</title>
        <authorList>
            <person name="Zayulina K.S."/>
            <person name="Podosokorskaya O.A."/>
            <person name="Elcheninov A.G."/>
        </authorList>
    </citation>
    <scope>NUCLEOTIDE SEQUENCE [LARGE SCALE GENOMIC DNA]</scope>
    <source>
        <strain evidence="1 2">4228-RoL</strain>
    </source>
</reference>
<organism evidence="1 2">
    <name type="scientific">Thermanaerothrix solaris</name>
    <dbReference type="NCBI Taxonomy" id="3058434"/>
    <lineage>
        <taxon>Bacteria</taxon>
        <taxon>Bacillati</taxon>
        <taxon>Chloroflexota</taxon>
        <taxon>Anaerolineae</taxon>
        <taxon>Anaerolineales</taxon>
        <taxon>Anaerolineaceae</taxon>
        <taxon>Thermanaerothrix</taxon>
    </lineage>
</organism>
<proteinExistence type="predicted"/>
<dbReference type="CDD" id="cd09766">
    <property type="entry name" value="Csx15_I-U"/>
    <property type="match status" value="1"/>
</dbReference>
<keyword evidence="2" id="KW-1185">Reference proteome</keyword>